<dbReference type="PATRIC" id="fig|1304281.5.peg.2374"/>
<evidence type="ECO:0008006" key="3">
    <source>
        <dbReference type="Google" id="ProtNLM"/>
    </source>
</evidence>
<gene>
    <name evidence="1" type="ORF">ACM44_11040</name>
</gene>
<dbReference type="RefSeq" id="WP_048500104.1">
    <property type="nucleotide sequence ID" value="NZ_LFNG01000014.1"/>
</dbReference>
<sequence>MKKLILITSALVFLSSCQSYKPEYDLGNYSLKTIGIRNELDGNILVKVSARGTTYEEVKANALKTALNDIFLKGIDQGPKDCIKLPLFQNKQDAPETKQWLLAFFSNEGNIGDYASIYREFATYEQKRDLKYTQNQALSFEVLLKYSALEGLVKRLNP</sequence>
<accession>A0A0J7IWL9</accession>
<dbReference type="STRING" id="1304281.ACM44_11040"/>
<proteinExistence type="predicted"/>
<protein>
    <recommendedName>
        <fullName evidence="3">Lipoprotein</fullName>
    </recommendedName>
</protein>
<evidence type="ECO:0000313" key="2">
    <source>
        <dbReference type="Proteomes" id="UP000035900"/>
    </source>
</evidence>
<evidence type="ECO:0000313" key="1">
    <source>
        <dbReference type="EMBL" id="KMQ70688.1"/>
    </source>
</evidence>
<dbReference type="EMBL" id="LFNG01000014">
    <property type="protein sequence ID" value="KMQ70688.1"/>
    <property type="molecule type" value="Genomic_DNA"/>
</dbReference>
<comment type="caution">
    <text evidence="1">The sequence shown here is derived from an EMBL/GenBank/DDBJ whole genome shotgun (WGS) entry which is preliminary data.</text>
</comment>
<dbReference type="AlphaFoldDB" id="A0A0J7IWL9"/>
<dbReference type="PROSITE" id="PS51257">
    <property type="entry name" value="PROKAR_LIPOPROTEIN"/>
    <property type="match status" value="1"/>
</dbReference>
<dbReference type="Proteomes" id="UP000035900">
    <property type="component" value="Unassembled WGS sequence"/>
</dbReference>
<name>A0A0J7IWL9_9FLAO</name>
<keyword evidence="2" id="KW-1185">Reference proteome</keyword>
<reference evidence="1 2" key="1">
    <citation type="journal article" date="2004" name="Int. J. Syst. Evol. Microbiol.">
        <title>Kaistella koreensis gen. nov., sp. nov., a novel member of the Chryseobacterium-Bergeyella-Riemerella branch.</title>
        <authorList>
            <person name="Kim M.K."/>
            <person name="Im W.T."/>
            <person name="Shin Y.K."/>
            <person name="Lim J.H."/>
            <person name="Kim S.H."/>
            <person name="Lee B.C."/>
            <person name="Park M.Y."/>
            <person name="Lee K.Y."/>
            <person name="Lee S.T."/>
        </authorList>
    </citation>
    <scope>NUCLEOTIDE SEQUENCE [LARGE SCALE GENOMIC DNA]</scope>
    <source>
        <strain evidence="1 2">CCUG 49689</strain>
    </source>
</reference>
<dbReference type="OrthoDB" id="795570at2"/>
<organism evidence="1 2">
    <name type="scientific">Chryseobacterium koreense CCUG 49689</name>
    <dbReference type="NCBI Taxonomy" id="1304281"/>
    <lineage>
        <taxon>Bacteria</taxon>
        <taxon>Pseudomonadati</taxon>
        <taxon>Bacteroidota</taxon>
        <taxon>Flavobacteriia</taxon>
        <taxon>Flavobacteriales</taxon>
        <taxon>Weeksellaceae</taxon>
        <taxon>Chryseobacterium group</taxon>
        <taxon>Chryseobacterium</taxon>
    </lineage>
</organism>